<dbReference type="PANTHER" id="PTHR47326">
    <property type="entry name" value="TRANSPOSABLE ELEMENT TC3 TRANSPOSASE-LIKE PROTEIN"/>
    <property type="match status" value="1"/>
</dbReference>
<dbReference type="GO" id="GO:0003676">
    <property type="term" value="F:nucleic acid binding"/>
    <property type="evidence" value="ECO:0007669"/>
    <property type="project" value="InterPro"/>
</dbReference>
<dbReference type="PANTHER" id="PTHR47326:SF1">
    <property type="entry name" value="HTH PSQ-TYPE DOMAIN-CONTAINING PROTEIN"/>
    <property type="match status" value="1"/>
</dbReference>
<sequence length="231" mass="26614">MEDNILTQEMKRHAVIVALHAEHSDLEISTFLKVARSFVYKVRQELQSSGGNVKSTGKRKKHEQRSDCVKTPKFIEQVQDTVDLDPSKSMRAVARDLNVSEGLIRKIVHEDLRYKSYVMRRGQFMSAQTQDQRLIRAKRLLNKLKHPDCPDDHVTPHLWPPSSPDLNPLDYYVWGVLERDTNKYPHNTVASLRTSIAKAMPEMNKDHLIRACKRFRSRIEAVIAANGGFIE</sequence>
<evidence type="ECO:0008006" key="4">
    <source>
        <dbReference type="Google" id="ProtNLM"/>
    </source>
</evidence>
<dbReference type="OrthoDB" id="8052063at2759"/>
<dbReference type="SMR" id="A0A0P8Y643"/>
<organism evidence="2 3">
    <name type="scientific">Drosophila ananassae</name>
    <name type="common">Fruit fly</name>
    <dbReference type="NCBI Taxonomy" id="7217"/>
    <lineage>
        <taxon>Eukaryota</taxon>
        <taxon>Metazoa</taxon>
        <taxon>Ecdysozoa</taxon>
        <taxon>Arthropoda</taxon>
        <taxon>Hexapoda</taxon>
        <taxon>Insecta</taxon>
        <taxon>Pterygota</taxon>
        <taxon>Neoptera</taxon>
        <taxon>Endopterygota</taxon>
        <taxon>Diptera</taxon>
        <taxon>Brachycera</taxon>
        <taxon>Muscomorpha</taxon>
        <taxon>Ephydroidea</taxon>
        <taxon>Drosophilidae</taxon>
        <taxon>Drosophila</taxon>
        <taxon>Sophophora</taxon>
    </lineage>
</organism>
<evidence type="ECO:0000313" key="2">
    <source>
        <dbReference type="EMBL" id="KPU74657.1"/>
    </source>
</evidence>
<evidence type="ECO:0000256" key="1">
    <source>
        <dbReference type="SAM" id="MobiDB-lite"/>
    </source>
</evidence>
<accession>A0A0P8Y643</accession>
<dbReference type="Proteomes" id="UP000007801">
    <property type="component" value="Unassembled WGS sequence"/>
</dbReference>
<proteinExistence type="predicted"/>
<dbReference type="InParanoid" id="A0A0P8Y643"/>
<dbReference type="AlphaFoldDB" id="A0A0P8Y643"/>
<gene>
    <name evidence="2" type="primary">Dana\GF26712</name>
    <name evidence="2" type="ORF">GF26712</name>
</gene>
<keyword evidence="3" id="KW-1185">Reference proteome</keyword>
<dbReference type="InterPro" id="IPR036397">
    <property type="entry name" value="RNaseH_sf"/>
</dbReference>
<name>A0A0P8Y643_DROAN</name>
<dbReference type="Gene3D" id="3.30.420.10">
    <property type="entry name" value="Ribonuclease H-like superfamily/Ribonuclease H"/>
    <property type="match status" value="1"/>
</dbReference>
<reference evidence="2 3" key="1">
    <citation type="journal article" date="2007" name="Nature">
        <title>Evolution of genes and genomes on the Drosophila phylogeny.</title>
        <authorList>
            <consortium name="Drosophila 12 Genomes Consortium"/>
            <person name="Clark A.G."/>
            <person name="Eisen M.B."/>
            <person name="Smith D.R."/>
            <person name="Bergman C.M."/>
            <person name="Oliver B."/>
            <person name="Markow T.A."/>
            <person name="Kaufman T.C."/>
            <person name="Kellis M."/>
            <person name="Gelbart W."/>
            <person name="Iyer V.N."/>
            <person name="Pollard D.A."/>
            <person name="Sackton T.B."/>
            <person name="Larracuente A.M."/>
            <person name="Singh N.D."/>
            <person name="Abad J.P."/>
            <person name="Abt D.N."/>
            <person name="Adryan B."/>
            <person name="Aguade M."/>
            <person name="Akashi H."/>
            <person name="Anderson W.W."/>
            <person name="Aquadro C.F."/>
            <person name="Ardell D.H."/>
            <person name="Arguello R."/>
            <person name="Artieri C.G."/>
            <person name="Barbash D.A."/>
            <person name="Barker D."/>
            <person name="Barsanti P."/>
            <person name="Batterham P."/>
            <person name="Batzoglou S."/>
            <person name="Begun D."/>
            <person name="Bhutkar A."/>
            <person name="Blanco E."/>
            <person name="Bosak S.A."/>
            <person name="Bradley R.K."/>
            <person name="Brand A.D."/>
            <person name="Brent M.R."/>
            <person name="Brooks A.N."/>
            <person name="Brown R.H."/>
            <person name="Butlin R.K."/>
            <person name="Caggese C."/>
            <person name="Calvi B.R."/>
            <person name="Bernardo de Carvalho A."/>
            <person name="Caspi A."/>
            <person name="Castrezana S."/>
            <person name="Celniker S.E."/>
            <person name="Chang J.L."/>
            <person name="Chapple C."/>
            <person name="Chatterji S."/>
            <person name="Chinwalla A."/>
            <person name="Civetta A."/>
            <person name="Clifton S.W."/>
            <person name="Comeron J.M."/>
            <person name="Costello J.C."/>
            <person name="Coyne J.A."/>
            <person name="Daub J."/>
            <person name="David R.G."/>
            <person name="Delcher A.L."/>
            <person name="Delehaunty K."/>
            <person name="Do C.B."/>
            <person name="Ebling H."/>
            <person name="Edwards K."/>
            <person name="Eickbush T."/>
            <person name="Evans J.D."/>
            <person name="Filipski A."/>
            <person name="Findeiss S."/>
            <person name="Freyhult E."/>
            <person name="Fulton L."/>
            <person name="Fulton R."/>
            <person name="Garcia A.C."/>
            <person name="Gardiner A."/>
            <person name="Garfield D.A."/>
            <person name="Garvin B.E."/>
            <person name="Gibson G."/>
            <person name="Gilbert D."/>
            <person name="Gnerre S."/>
            <person name="Godfrey J."/>
            <person name="Good R."/>
            <person name="Gotea V."/>
            <person name="Gravely B."/>
            <person name="Greenberg A.J."/>
            <person name="Griffiths-Jones S."/>
            <person name="Gross S."/>
            <person name="Guigo R."/>
            <person name="Gustafson E.A."/>
            <person name="Haerty W."/>
            <person name="Hahn M.W."/>
            <person name="Halligan D.L."/>
            <person name="Halpern A.L."/>
            <person name="Halter G.M."/>
            <person name="Han M.V."/>
            <person name="Heger A."/>
            <person name="Hillier L."/>
            <person name="Hinrichs A.S."/>
            <person name="Holmes I."/>
            <person name="Hoskins R.A."/>
            <person name="Hubisz M.J."/>
            <person name="Hultmark D."/>
            <person name="Huntley M.A."/>
            <person name="Jaffe D.B."/>
            <person name="Jagadeeshan S."/>
            <person name="Jeck W.R."/>
            <person name="Johnson J."/>
            <person name="Jones C.D."/>
            <person name="Jordan W.C."/>
            <person name="Karpen G.H."/>
            <person name="Kataoka E."/>
            <person name="Keightley P.D."/>
            <person name="Kheradpour P."/>
            <person name="Kirkness E.F."/>
            <person name="Koerich L.B."/>
            <person name="Kristiansen K."/>
            <person name="Kudrna D."/>
            <person name="Kulathinal R.J."/>
            <person name="Kumar S."/>
            <person name="Kwok R."/>
            <person name="Lander E."/>
            <person name="Langley C.H."/>
            <person name="Lapoint R."/>
            <person name="Lazzaro B.P."/>
            <person name="Lee S.J."/>
            <person name="Levesque L."/>
            <person name="Li R."/>
            <person name="Lin C.F."/>
            <person name="Lin M.F."/>
            <person name="Lindblad-Toh K."/>
            <person name="Llopart A."/>
            <person name="Long M."/>
            <person name="Low L."/>
            <person name="Lozovsky E."/>
            <person name="Lu J."/>
            <person name="Luo M."/>
            <person name="Machado C.A."/>
            <person name="Makalowski W."/>
            <person name="Marzo M."/>
            <person name="Matsuda M."/>
            <person name="Matzkin L."/>
            <person name="McAllister B."/>
            <person name="McBride C.S."/>
            <person name="McKernan B."/>
            <person name="McKernan K."/>
            <person name="Mendez-Lago M."/>
            <person name="Minx P."/>
            <person name="Mollenhauer M.U."/>
            <person name="Montooth K."/>
            <person name="Mount S.M."/>
            <person name="Mu X."/>
            <person name="Myers E."/>
            <person name="Negre B."/>
            <person name="Newfeld S."/>
            <person name="Nielsen R."/>
            <person name="Noor M.A."/>
            <person name="O'Grady P."/>
            <person name="Pachter L."/>
            <person name="Papaceit M."/>
            <person name="Parisi M.J."/>
            <person name="Parisi M."/>
            <person name="Parts L."/>
            <person name="Pedersen J.S."/>
            <person name="Pesole G."/>
            <person name="Phillippy A.M."/>
            <person name="Ponting C.P."/>
            <person name="Pop M."/>
            <person name="Porcelli D."/>
            <person name="Powell J.R."/>
            <person name="Prohaska S."/>
            <person name="Pruitt K."/>
            <person name="Puig M."/>
            <person name="Quesneville H."/>
            <person name="Ram K.R."/>
            <person name="Rand D."/>
            <person name="Rasmussen M.D."/>
            <person name="Reed L.K."/>
            <person name="Reenan R."/>
            <person name="Reily A."/>
            <person name="Remington K.A."/>
            <person name="Rieger T.T."/>
            <person name="Ritchie M.G."/>
            <person name="Robin C."/>
            <person name="Rogers Y.H."/>
            <person name="Rohde C."/>
            <person name="Rozas J."/>
            <person name="Rubenfield M.J."/>
            <person name="Ruiz A."/>
            <person name="Russo S."/>
            <person name="Salzberg S.L."/>
            <person name="Sanchez-Gracia A."/>
            <person name="Saranga D.J."/>
            <person name="Sato H."/>
            <person name="Schaeffer S.W."/>
            <person name="Schatz M.C."/>
            <person name="Schlenke T."/>
            <person name="Schwartz R."/>
            <person name="Segarra C."/>
            <person name="Singh R.S."/>
            <person name="Sirot L."/>
            <person name="Sirota M."/>
            <person name="Sisneros N.B."/>
            <person name="Smith C.D."/>
            <person name="Smith T.F."/>
            <person name="Spieth J."/>
            <person name="Stage D.E."/>
            <person name="Stark A."/>
            <person name="Stephan W."/>
            <person name="Strausberg R.L."/>
            <person name="Strempel S."/>
            <person name="Sturgill D."/>
            <person name="Sutton G."/>
            <person name="Sutton G.G."/>
            <person name="Tao W."/>
            <person name="Teichmann S."/>
            <person name="Tobari Y.N."/>
            <person name="Tomimura Y."/>
            <person name="Tsolas J.M."/>
            <person name="Valente V.L."/>
            <person name="Venter E."/>
            <person name="Venter J.C."/>
            <person name="Vicario S."/>
            <person name="Vieira F.G."/>
            <person name="Vilella A.J."/>
            <person name="Villasante A."/>
            <person name="Walenz B."/>
            <person name="Wang J."/>
            <person name="Wasserman M."/>
            <person name="Watts T."/>
            <person name="Wilson D."/>
            <person name="Wilson R.K."/>
            <person name="Wing R.A."/>
            <person name="Wolfner M.F."/>
            <person name="Wong A."/>
            <person name="Wong G.K."/>
            <person name="Wu C.I."/>
            <person name="Wu G."/>
            <person name="Yamamoto D."/>
            <person name="Yang H.P."/>
            <person name="Yang S.P."/>
            <person name="Yorke J.A."/>
            <person name="Yoshida K."/>
            <person name="Zdobnov E."/>
            <person name="Zhang P."/>
            <person name="Zhang Y."/>
            <person name="Zimin A.V."/>
            <person name="Baldwin J."/>
            <person name="Abdouelleil A."/>
            <person name="Abdulkadir J."/>
            <person name="Abebe A."/>
            <person name="Abera B."/>
            <person name="Abreu J."/>
            <person name="Acer S.C."/>
            <person name="Aftuck L."/>
            <person name="Alexander A."/>
            <person name="An P."/>
            <person name="Anderson E."/>
            <person name="Anderson S."/>
            <person name="Arachi H."/>
            <person name="Azer M."/>
            <person name="Bachantsang P."/>
            <person name="Barry A."/>
            <person name="Bayul T."/>
            <person name="Berlin A."/>
            <person name="Bessette D."/>
            <person name="Bloom T."/>
            <person name="Blye J."/>
            <person name="Boguslavskiy L."/>
            <person name="Bonnet C."/>
            <person name="Boukhgalter B."/>
            <person name="Bourzgui I."/>
            <person name="Brown A."/>
            <person name="Cahill P."/>
            <person name="Channer S."/>
            <person name="Cheshatsang Y."/>
            <person name="Chuda L."/>
            <person name="Citroen M."/>
            <person name="Collymore A."/>
            <person name="Cooke P."/>
            <person name="Costello M."/>
            <person name="D'Aco K."/>
            <person name="Daza R."/>
            <person name="De Haan G."/>
            <person name="DeGray S."/>
            <person name="DeMaso C."/>
            <person name="Dhargay N."/>
            <person name="Dooley K."/>
            <person name="Dooley E."/>
            <person name="Doricent M."/>
            <person name="Dorje P."/>
            <person name="Dorjee K."/>
            <person name="Dupes A."/>
            <person name="Elong R."/>
            <person name="Falk J."/>
            <person name="Farina A."/>
            <person name="Faro S."/>
            <person name="Ferguson D."/>
            <person name="Fisher S."/>
            <person name="Foley C.D."/>
            <person name="Franke A."/>
            <person name="Friedrich D."/>
            <person name="Gadbois L."/>
            <person name="Gearin G."/>
            <person name="Gearin C.R."/>
            <person name="Giannoukos G."/>
            <person name="Goode T."/>
            <person name="Graham J."/>
            <person name="Grandbois E."/>
            <person name="Grewal S."/>
            <person name="Gyaltsen K."/>
            <person name="Hafez N."/>
            <person name="Hagos B."/>
            <person name="Hall J."/>
            <person name="Henson C."/>
            <person name="Hollinger A."/>
            <person name="Honan T."/>
            <person name="Huard M.D."/>
            <person name="Hughes L."/>
            <person name="Hurhula B."/>
            <person name="Husby M.E."/>
            <person name="Kamat A."/>
            <person name="Kanga B."/>
            <person name="Kashin S."/>
            <person name="Khazanovich D."/>
            <person name="Kisner P."/>
            <person name="Lance K."/>
            <person name="Lara M."/>
            <person name="Lee W."/>
            <person name="Lennon N."/>
            <person name="Letendre F."/>
            <person name="LeVine R."/>
            <person name="Lipovsky A."/>
            <person name="Liu X."/>
            <person name="Liu J."/>
            <person name="Liu S."/>
            <person name="Lokyitsang T."/>
            <person name="Lokyitsang Y."/>
            <person name="Lubonja R."/>
            <person name="Lui A."/>
            <person name="MacDonald P."/>
            <person name="Magnisalis V."/>
            <person name="Maru K."/>
            <person name="Matthews C."/>
            <person name="McCusker W."/>
            <person name="McDonough S."/>
            <person name="Mehta T."/>
            <person name="Meldrim J."/>
            <person name="Meneus L."/>
            <person name="Mihai O."/>
            <person name="Mihalev A."/>
            <person name="Mihova T."/>
            <person name="Mittelman R."/>
            <person name="Mlenga V."/>
            <person name="Montmayeur A."/>
            <person name="Mulrain L."/>
            <person name="Navidi A."/>
            <person name="Naylor J."/>
            <person name="Negash T."/>
            <person name="Nguyen T."/>
            <person name="Nguyen N."/>
            <person name="Nicol R."/>
            <person name="Norbu C."/>
            <person name="Norbu N."/>
            <person name="Novod N."/>
            <person name="O'Neill B."/>
            <person name="Osman S."/>
            <person name="Markiewicz E."/>
            <person name="Oyono O.L."/>
            <person name="Patti C."/>
            <person name="Phunkhang P."/>
            <person name="Pierre F."/>
            <person name="Priest M."/>
            <person name="Raghuraman S."/>
            <person name="Rege F."/>
            <person name="Reyes R."/>
            <person name="Rise C."/>
            <person name="Rogov P."/>
            <person name="Ross K."/>
            <person name="Ryan E."/>
            <person name="Settipalli S."/>
            <person name="Shea T."/>
            <person name="Sherpa N."/>
            <person name="Shi L."/>
            <person name="Shih D."/>
            <person name="Sparrow T."/>
            <person name="Spaulding J."/>
            <person name="Stalker J."/>
            <person name="Stange-Thomann N."/>
            <person name="Stavropoulos S."/>
            <person name="Stone C."/>
            <person name="Strader C."/>
            <person name="Tesfaye S."/>
            <person name="Thomson T."/>
            <person name="Thoulutsang Y."/>
            <person name="Thoulutsang D."/>
            <person name="Topham K."/>
            <person name="Topping I."/>
            <person name="Tsamla T."/>
            <person name="Vassiliev H."/>
            <person name="Vo A."/>
            <person name="Wangchuk T."/>
            <person name="Wangdi T."/>
            <person name="Weiand M."/>
            <person name="Wilkinson J."/>
            <person name="Wilson A."/>
            <person name="Yadav S."/>
            <person name="Young G."/>
            <person name="Yu Q."/>
            <person name="Zembek L."/>
            <person name="Zhong D."/>
            <person name="Zimmer A."/>
            <person name="Zwirko Z."/>
            <person name="Jaffe D.B."/>
            <person name="Alvarez P."/>
            <person name="Brockman W."/>
            <person name="Butler J."/>
            <person name="Chin C."/>
            <person name="Gnerre S."/>
            <person name="Grabherr M."/>
            <person name="Kleber M."/>
            <person name="Mauceli E."/>
            <person name="MacCallum I."/>
        </authorList>
    </citation>
    <scope>NUCLEOTIDE SEQUENCE [LARGE SCALE GENOMIC DNA]</scope>
    <source>
        <strain evidence="3">Tucson 14024-0371.13</strain>
    </source>
</reference>
<protein>
    <recommendedName>
        <fullName evidence="4">Tc1-like transposase DDE domain-containing protein</fullName>
    </recommendedName>
</protein>
<feature type="region of interest" description="Disordered" evidence="1">
    <location>
        <begin position="49"/>
        <end position="68"/>
    </location>
</feature>
<evidence type="ECO:0000313" key="3">
    <source>
        <dbReference type="Proteomes" id="UP000007801"/>
    </source>
</evidence>
<dbReference type="EMBL" id="CH902633">
    <property type="protein sequence ID" value="KPU74657.1"/>
    <property type="molecule type" value="Genomic_DNA"/>
</dbReference>